<dbReference type="AlphaFoldDB" id="A0A6V7QWQ3"/>
<evidence type="ECO:0008006" key="4">
    <source>
        <dbReference type="Google" id="ProtNLM"/>
    </source>
</evidence>
<organism evidence="3">
    <name type="scientific">Ananas comosus var. bracteatus</name>
    <name type="common">red pineapple</name>
    <dbReference type="NCBI Taxonomy" id="296719"/>
    <lineage>
        <taxon>Eukaryota</taxon>
        <taxon>Viridiplantae</taxon>
        <taxon>Streptophyta</taxon>
        <taxon>Embryophyta</taxon>
        <taxon>Tracheophyta</taxon>
        <taxon>Spermatophyta</taxon>
        <taxon>Magnoliopsida</taxon>
        <taxon>Liliopsida</taxon>
        <taxon>Poales</taxon>
        <taxon>Bromeliaceae</taxon>
        <taxon>Bromelioideae</taxon>
        <taxon>Ananas</taxon>
    </lineage>
</organism>
<proteinExistence type="predicted"/>
<feature type="transmembrane region" description="Helical" evidence="2">
    <location>
        <begin position="84"/>
        <end position="104"/>
    </location>
</feature>
<evidence type="ECO:0000313" key="3">
    <source>
        <dbReference type="EMBL" id="CAD1847388.1"/>
    </source>
</evidence>
<gene>
    <name evidence="3" type="ORF">CB5_LOCUS30599</name>
</gene>
<dbReference type="GO" id="GO:0010228">
    <property type="term" value="P:vegetative to reproductive phase transition of meristem"/>
    <property type="evidence" value="ECO:0007669"/>
    <property type="project" value="TreeGrafter"/>
</dbReference>
<reference evidence="3" key="1">
    <citation type="submission" date="2020-07" db="EMBL/GenBank/DDBJ databases">
        <authorList>
            <person name="Lin J."/>
        </authorList>
    </citation>
    <scope>NUCLEOTIDE SEQUENCE</scope>
</reference>
<feature type="transmembrane region" description="Helical" evidence="2">
    <location>
        <begin position="204"/>
        <end position="224"/>
    </location>
</feature>
<feature type="region of interest" description="Disordered" evidence="1">
    <location>
        <begin position="544"/>
        <end position="578"/>
    </location>
</feature>
<name>A0A6V7QWQ3_ANACO</name>
<evidence type="ECO:0000256" key="2">
    <source>
        <dbReference type="SAM" id="Phobius"/>
    </source>
</evidence>
<dbReference type="InterPro" id="IPR040229">
    <property type="entry name" value="At3g27390-like"/>
</dbReference>
<dbReference type="PANTHER" id="PTHR31133:SF2">
    <property type="entry name" value="EXPRESSED PROTEIN"/>
    <property type="match status" value="1"/>
</dbReference>
<sequence length="578" mass="64736">MEVPTGFLATLWSFLSFVPFFLLLLLLGIIKAAVIGPIVAAVIFIGNSGVIIGLWPAHFIWTYYCLIKYNSATIVNCRTKRIGLVLKILLLISLPVPLLLWPVFGILGSLLVGIGYGYFTPLIATFEAVGRMSSTSSLTASLAKKMISRQDGCKSTIEGACTTVRDFTDFCFHSYFSFMDDLSEKVRDDETPIDIKLSTLPKSLLVCLLAVPIDVLVISAVALWKSPYMLLKGWQRLFHDLLGREGPFLETVCVPFAGLAIVLWPLAVTGAVIASFISSFFLALYGGLITYQEDSLRMGLAYVVAVISLYDEYTNDLLYLREVLVSQVSPKYRKSQLTERKHQMDQRKNENDRIVSAPNVSKLVSERSRTLKKAIKELRPIQRNASLKEMQEISIKLPAWSILQCLIRSAKCGSNGLLISDEVELTNFNWPKDSVLYWILGPLLVMKEQIRRQMELSEDEAACLRKLLMTRSNEKPEDWDDCGFPSDDNVRRAQLQAIIRRLQGIVANMSRIPSFRRRFNNLVKALYSEAVEIGAVGQKASSKSGVTNSRLVGSEETQNNRVERTHEVDRPTDGGEIV</sequence>
<keyword evidence="2" id="KW-0812">Transmembrane</keyword>
<keyword evidence="2" id="KW-1133">Transmembrane helix</keyword>
<protein>
    <recommendedName>
        <fullName evidence="4">Steroid nuclear receptor ligand-binding</fullName>
    </recommendedName>
</protein>
<dbReference type="PANTHER" id="PTHR31133">
    <property type="entry name" value="MEMBRANE PROTEIN"/>
    <property type="match status" value="1"/>
</dbReference>
<feature type="transmembrane region" description="Helical" evidence="2">
    <location>
        <begin position="110"/>
        <end position="129"/>
    </location>
</feature>
<feature type="transmembrane region" description="Helical" evidence="2">
    <location>
        <begin position="42"/>
        <end position="64"/>
    </location>
</feature>
<evidence type="ECO:0000256" key="1">
    <source>
        <dbReference type="SAM" id="MobiDB-lite"/>
    </source>
</evidence>
<feature type="compositionally biased region" description="Polar residues" evidence="1">
    <location>
        <begin position="544"/>
        <end position="560"/>
    </location>
</feature>
<feature type="compositionally biased region" description="Basic and acidic residues" evidence="1">
    <location>
        <begin position="561"/>
        <end position="578"/>
    </location>
</feature>
<dbReference type="EMBL" id="CAJEUB010000055">
    <property type="protein sequence ID" value="CAD1847388.1"/>
    <property type="molecule type" value="Genomic_DNA"/>
</dbReference>
<feature type="transmembrane region" description="Helical" evidence="2">
    <location>
        <begin position="256"/>
        <end position="288"/>
    </location>
</feature>
<accession>A0A6V7QWQ3</accession>
<keyword evidence="2" id="KW-0472">Membrane</keyword>